<dbReference type="RefSeq" id="WP_213043976.1">
    <property type="nucleotide sequence ID" value="NZ_CAJNBJ010000019.1"/>
</dbReference>
<dbReference type="Proteomes" id="UP000675880">
    <property type="component" value="Unassembled WGS sequence"/>
</dbReference>
<proteinExistence type="predicted"/>
<keyword evidence="2" id="KW-1185">Reference proteome</keyword>
<accession>A0ABN7MA69</accession>
<evidence type="ECO:0000313" key="1">
    <source>
        <dbReference type="EMBL" id="CAE6793587.1"/>
    </source>
</evidence>
<sequence length="194" mass="21520">MFYFSADMTLRFGLLVTLLLTSACGFKSTTFIGVHGMGTQKMFGVVAQSAVDPVDQFLKDWLAQWEKGSCSACYTHLSDVAKNDVSPSKFNEAVEDLTARFGLPQHMTSLDQPMAMMLPRMDEALLERSTDAALKYYSYVVTTYLSHRPTKNLVYVLAVGMKGGQLSILGFAIFEQIQSLNERPSKVYGFGIPL</sequence>
<evidence type="ECO:0000313" key="2">
    <source>
        <dbReference type="Proteomes" id="UP000675880"/>
    </source>
</evidence>
<organism evidence="1 2">
    <name type="scientific">Nitrospira defluvii</name>
    <dbReference type="NCBI Taxonomy" id="330214"/>
    <lineage>
        <taxon>Bacteria</taxon>
        <taxon>Pseudomonadati</taxon>
        <taxon>Nitrospirota</taxon>
        <taxon>Nitrospiria</taxon>
        <taxon>Nitrospirales</taxon>
        <taxon>Nitrospiraceae</taxon>
        <taxon>Nitrospira</taxon>
    </lineage>
</organism>
<evidence type="ECO:0008006" key="3">
    <source>
        <dbReference type="Google" id="ProtNLM"/>
    </source>
</evidence>
<name>A0ABN7MA69_9BACT</name>
<dbReference type="EMBL" id="CAJNBJ010000019">
    <property type="protein sequence ID" value="CAE6793587.1"/>
    <property type="molecule type" value="Genomic_DNA"/>
</dbReference>
<reference evidence="1 2" key="1">
    <citation type="submission" date="2021-02" db="EMBL/GenBank/DDBJ databases">
        <authorList>
            <person name="Han P."/>
        </authorList>
    </citation>
    <scope>NUCLEOTIDE SEQUENCE [LARGE SCALE GENOMIC DNA]</scope>
    <source>
        <strain evidence="1">Candidatus Nitrospira sp. ZN2</strain>
    </source>
</reference>
<gene>
    <name evidence="1" type="ORF">NSPZN2_60126</name>
</gene>
<protein>
    <recommendedName>
        <fullName evidence="3">Lipoprotein</fullName>
    </recommendedName>
</protein>
<comment type="caution">
    <text evidence="1">The sequence shown here is derived from an EMBL/GenBank/DDBJ whole genome shotgun (WGS) entry which is preliminary data.</text>
</comment>